<evidence type="ECO:0008006" key="2">
    <source>
        <dbReference type="Google" id="ProtNLM"/>
    </source>
</evidence>
<dbReference type="InterPro" id="IPR029046">
    <property type="entry name" value="LolA/LolB/LppX"/>
</dbReference>
<proteinExistence type="predicted"/>
<sequence length="228" mass="23905">MRHGRLVVPAIVGALLAGCGGGRSPGADEAAGALHRARQKVTAAGSARVDATMRTGGTLSSRSTGALSWSRGVQGTVTVRVTGGELAASTRKLGGDPSQTRFLPDAYYTRMTDAFAAGQGGRHWIRHPYDTTSDLTPADALKALGAADDVHRVGRATVRGTETTHYRGTAGKQRLEVWLDARHLLVQRACREGEFTVTVRYSDYGVAATAERPPAHDTVDLADVAAGG</sequence>
<dbReference type="AlphaFoldDB" id="A0AAU8IWM9"/>
<dbReference type="PROSITE" id="PS51257">
    <property type="entry name" value="PROKAR_LIPOPROTEIN"/>
    <property type="match status" value="1"/>
</dbReference>
<dbReference type="SUPFAM" id="SSF89392">
    <property type="entry name" value="Prokaryotic lipoproteins and lipoprotein localization factors"/>
    <property type="match status" value="1"/>
</dbReference>
<dbReference type="RefSeq" id="WP_353944173.1">
    <property type="nucleotide sequence ID" value="NZ_CP159534.1"/>
</dbReference>
<name>A0AAU8IWM9_9ACTN</name>
<dbReference type="KEGG" id="stac:ABII15_22830"/>
<protein>
    <recommendedName>
        <fullName evidence="2">Lipoprotein</fullName>
    </recommendedName>
</protein>
<evidence type="ECO:0000313" key="1">
    <source>
        <dbReference type="EMBL" id="XCJ72617.1"/>
    </source>
</evidence>
<dbReference type="Gene3D" id="2.50.20.20">
    <property type="match status" value="1"/>
</dbReference>
<reference evidence="1" key="1">
    <citation type="submission" date="2024-06" db="EMBL/GenBank/DDBJ databases">
        <title>Streptomyces sp. strain HUAS MG91 genome sequences.</title>
        <authorList>
            <person name="Mo P."/>
        </authorList>
    </citation>
    <scope>NUCLEOTIDE SEQUENCE</scope>
    <source>
        <strain evidence="1">HUAS MG91</strain>
    </source>
</reference>
<organism evidence="1">
    <name type="scientific">Streptomyces tabacisoli</name>
    <dbReference type="NCBI Taxonomy" id="3156398"/>
    <lineage>
        <taxon>Bacteria</taxon>
        <taxon>Bacillati</taxon>
        <taxon>Actinomycetota</taxon>
        <taxon>Actinomycetes</taxon>
        <taxon>Kitasatosporales</taxon>
        <taxon>Streptomycetaceae</taxon>
        <taxon>Streptomyces</taxon>
    </lineage>
</organism>
<dbReference type="EMBL" id="CP159534">
    <property type="protein sequence ID" value="XCJ72617.1"/>
    <property type="molecule type" value="Genomic_DNA"/>
</dbReference>
<gene>
    <name evidence="1" type="ORF">ABII15_22830</name>
</gene>
<accession>A0AAU8IWM9</accession>